<evidence type="ECO:0000256" key="1">
    <source>
        <dbReference type="ARBA" id="ARBA00022737"/>
    </source>
</evidence>
<dbReference type="Gene3D" id="3.40.50.300">
    <property type="entry name" value="P-loop containing nucleotide triphosphate hydrolases"/>
    <property type="match status" value="1"/>
</dbReference>
<protein>
    <recommendedName>
        <fullName evidence="2">Nephrocystin 3-like N-terminal domain-containing protein</fullName>
    </recommendedName>
</protein>
<proteinExistence type="predicted"/>
<dbReference type="PANTHER" id="PTHR10039">
    <property type="entry name" value="AMELOGENIN"/>
    <property type="match status" value="1"/>
</dbReference>
<comment type="caution">
    <text evidence="3">The sequence shown here is derived from an EMBL/GenBank/DDBJ whole genome shotgun (WGS) entry which is preliminary data.</text>
</comment>
<dbReference type="InterPro" id="IPR056884">
    <property type="entry name" value="NPHP3-like_N"/>
</dbReference>
<gene>
    <name evidence="3" type="ORF">DFP72DRAFT_1002949</name>
</gene>
<feature type="domain" description="Nephrocystin 3-like N-terminal" evidence="2">
    <location>
        <begin position="34"/>
        <end position="198"/>
    </location>
</feature>
<dbReference type="Proteomes" id="UP000521943">
    <property type="component" value="Unassembled WGS sequence"/>
</dbReference>
<dbReference type="Pfam" id="PF24883">
    <property type="entry name" value="NPHP3_N"/>
    <property type="match status" value="1"/>
</dbReference>
<reference evidence="3 4" key="1">
    <citation type="submission" date="2020-07" db="EMBL/GenBank/DDBJ databases">
        <title>Comparative genomics of pyrophilous fungi reveals a link between fire events and developmental genes.</title>
        <authorList>
            <consortium name="DOE Joint Genome Institute"/>
            <person name="Steindorff A.S."/>
            <person name="Carver A."/>
            <person name="Calhoun S."/>
            <person name="Stillman K."/>
            <person name="Liu H."/>
            <person name="Lipzen A."/>
            <person name="Pangilinan J."/>
            <person name="Labutti K."/>
            <person name="Bruns T.D."/>
            <person name="Grigoriev I.V."/>
        </authorList>
    </citation>
    <scope>NUCLEOTIDE SEQUENCE [LARGE SCALE GENOMIC DNA]</scope>
    <source>
        <strain evidence="3 4">CBS 144469</strain>
    </source>
</reference>
<organism evidence="3 4">
    <name type="scientific">Ephemerocybe angulata</name>
    <dbReference type="NCBI Taxonomy" id="980116"/>
    <lineage>
        <taxon>Eukaryota</taxon>
        <taxon>Fungi</taxon>
        <taxon>Dikarya</taxon>
        <taxon>Basidiomycota</taxon>
        <taxon>Agaricomycotina</taxon>
        <taxon>Agaricomycetes</taxon>
        <taxon>Agaricomycetidae</taxon>
        <taxon>Agaricales</taxon>
        <taxon>Agaricineae</taxon>
        <taxon>Psathyrellaceae</taxon>
        <taxon>Ephemerocybe</taxon>
    </lineage>
</organism>
<dbReference type="InterPro" id="IPR027417">
    <property type="entry name" value="P-loop_NTPase"/>
</dbReference>
<dbReference type="AlphaFoldDB" id="A0A8H6IAZ1"/>
<dbReference type="EMBL" id="JACGCI010000010">
    <property type="protein sequence ID" value="KAF6761129.1"/>
    <property type="molecule type" value="Genomic_DNA"/>
</dbReference>
<dbReference type="PANTHER" id="PTHR10039:SF14">
    <property type="entry name" value="NACHT DOMAIN-CONTAINING PROTEIN"/>
    <property type="match status" value="1"/>
</dbReference>
<accession>A0A8H6IAZ1</accession>
<keyword evidence="4" id="KW-1185">Reference proteome</keyword>
<dbReference type="OrthoDB" id="5967843at2759"/>
<evidence type="ECO:0000313" key="3">
    <source>
        <dbReference type="EMBL" id="KAF6761129.1"/>
    </source>
</evidence>
<keyword evidence="1" id="KW-0677">Repeat</keyword>
<sequence length="578" mass="65275">MLVEKTAPNALYNSSARFDPPKCDGGTRIEVTNEIMGWIQDRDAPTQLLCMTGAAGSGKSALQQTVSERCASLEILAASFFFNVGDSTRNNVSRIVPTIAYQLGQKNPSLRHLIGLAVEDDPLIFDTALKTQMEVLIVEPAHNFLAHNPSNSEAFPYVLLIDGLDECSGEARQRELLLAIQDCLLRGRTPFRVFLASRPEMAIHEALNDGGHLQDAAYHIRLSDDYDATADICRTVQRRLRELGLRRKLDGAWFSEADVNAIVAAASGQYVYATTVIRYIAEPRGSPIGRIRAVLGWIPGGGQKAKPFASLDLLYRNIILNAKTAFEETDEEERDFLLLLNCIIAIQGSPSVGFLLCHQDKLYSLDCGTCETIFCDLRSIIRVVEKGGRLELYHRSFLDFLVDEGRAGAIHVSKSRKTEYFTECCLNRIAHSSLDDMYHVDEFDVDFIGSCIQLLMDQYPATLPEDLQLEDSIANMFISFIQDGGLERMDAWFRFPDYEANGRLHDFVHDRREFINQWRDLYCSWLLPLFRKISPEQALVMEKYEGLWNAFWREHKDWHDDRCATCAPRDSSSDLSDG</sequence>
<name>A0A8H6IAZ1_9AGAR</name>
<evidence type="ECO:0000259" key="2">
    <source>
        <dbReference type="Pfam" id="PF24883"/>
    </source>
</evidence>
<evidence type="ECO:0000313" key="4">
    <source>
        <dbReference type="Proteomes" id="UP000521943"/>
    </source>
</evidence>
<dbReference type="SUPFAM" id="SSF52540">
    <property type="entry name" value="P-loop containing nucleoside triphosphate hydrolases"/>
    <property type="match status" value="1"/>
</dbReference>